<comment type="caution">
    <text evidence="1">The sequence shown here is derived from an EMBL/GenBank/DDBJ whole genome shotgun (WGS) entry which is preliminary data.</text>
</comment>
<name>A0A916JAF0_9BACT</name>
<gene>
    <name evidence="1" type="ORF">DYBT9275_00611</name>
</gene>
<accession>A0A916JAF0</accession>
<dbReference type="EMBL" id="CAJRAF010000001">
    <property type="protein sequence ID" value="CAG4990780.1"/>
    <property type="molecule type" value="Genomic_DNA"/>
</dbReference>
<evidence type="ECO:0000313" key="1">
    <source>
        <dbReference type="EMBL" id="CAG4990780.1"/>
    </source>
</evidence>
<protein>
    <submittedName>
        <fullName evidence="1">Uncharacterized protein</fullName>
    </submittedName>
</protein>
<reference evidence="1" key="1">
    <citation type="submission" date="2021-04" db="EMBL/GenBank/DDBJ databases">
        <authorList>
            <person name="Rodrigo-Torres L."/>
            <person name="Arahal R. D."/>
            <person name="Lucena T."/>
        </authorList>
    </citation>
    <scope>NUCLEOTIDE SEQUENCE</scope>
    <source>
        <strain evidence="1">CECT 9275</strain>
    </source>
</reference>
<dbReference type="AlphaFoldDB" id="A0A916JAF0"/>
<keyword evidence="2" id="KW-1185">Reference proteome</keyword>
<proteinExistence type="predicted"/>
<dbReference type="Proteomes" id="UP000680038">
    <property type="component" value="Unassembled WGS sequence"/>
</dbReference>
<sequence>MAFTLLTLFNLNRKTMWTKVYSIEDWPKEEVSVAFCLKDSEQVIMGKVISDCVVLKDGMQLSGTVYQFDQVDQYQIKDFTIISG</sequence>
<evidence type="ECO:0000313" key="2">
    <source>
        <dbReference type="Proteomes" id="UP000680038"/>
    </source>
</evidence>
<organism evidence="1 2">
    <name type="scientific">Dyadobacter helix</name>
    <dbReference type="NCBI Taxonomy" id="2822344"/>
    <lineage>
        <taxon>Bacteria</taxon>
        <taxon>Pseudomonadati</taxon>
        <taxon>Bacteroidota</taxon>
        <taxon>Cytophagia</taxon>
        <taxon>Cytophagales</taxon>
        <taxon>Spirosomataceae</taxon>
        <taxon>Dyadobacter</taxon>
    </lineage>
</organism>